<keyword evidence="2" id="KW-0732">Signal</keyword>
<feature type="signal peptide" evidence="2">
    <location>
        <begin position="1"/>
        <end position="18"/>
    </location>
</feature>
<feature type="chain" id="PRO_5035360278" evidence="2">
    <location>
        <begin position="19"/>
        <end position="149"/>
    </location>
</feature>
<keyword evidence="7" id="KW-1185">Reference proteome</keyword>
<dbReference type="Gene3D" id="2.40.50.120">
    <property type="match status" value="1"/>
</dbReference>
<dbReference type="OrthoDB" id="5792739at2759"/>
<reference evidence="5" key="2">
    <citation type="submission" date="2020-08" db="EMBL/GenBank/DDBJ databases">
        <authorList>
            <person name="Kikuchi T."/>
        </authorList>
    </citation>
    <scope>NUCLEOTIDE SEQUENCE</scope>
    <source>
        <strain evidence="4">Ka4C1</strain>
    </source>
</reference>
<evidence type="ECO:0000313" key="5">
    <source>
        <dbReference type="EMBL" id="CAG9125897.1"/>
    </source>
</evidence>
<dbReference type="PROSITE" id="PS50189">
    <property type="entry name" value="NTR"/>
    <property type="match status" value="1"/>
</dbReference>
<evidence type="ECO:0000313" key="6">
    <source>
        <dbReference type="Proteomes" id="UP000095284"/>
    </source>
</evidence>
<reference evidence="8" key="1">
    <citation type="submission" date="2016-11" db="UniProtKB">
        <authorList>
            <consortium name="WormBaseParasite"/>
        </authorList>
    </citation>
    <scope>IDENTIFICATION</scope>
</reference>
<dbReference type="Proteomes" id="UP000582659">
    <property type="component" value="Unassembled WGS sequence"/>
</dbReference>
<dbReference type="Proteomes" id="UP000659654">
    <property type="component" value="Unassembled WGS sequence"/>
</dbReference>
<dbReference type="AlphaFoldDB" id="A0A1I7SUS9"/>
<sequence>MQSFVIISLAALVAYTIACTCKTKTLEEMYCESDYVARVFITGFGPGPNVNYTKYTFITVRNFKINNDTNVDPILPAYFEFITPSTSATCEIQWLSVGREYVINTEETPANALYTNICLQFPLTNQSIEYTDALTQKVQTFSQDPTICQ</sequence>
<dbReference type="InterPro" id="IPR001134">
    <property type="entry name" value="Netrin_domain"/>
</dbReference>
<dbReference type="EMBL" id="CAJFDI010000005">
    <property type="protein sequence ID" value="CAD5232834.1"/>
    <property type="molecule type" value="Genomic_DNA"/>
</dbReference>
<protein>
    <submittedName>
        <fullName evidence="4">(pine wood nematode) hypothetical protein</fullName>
    </submittedName>
    <submittedName>
        <fullName evidence="8">NTR domain-containing protein</fullName>
    </submittedName>
</protein>
<dbReference type="InterPro" id="IPR008993">
    <property type="entry name" value="TIMP-like_OB-fold"/>
</dbReference>
<evidence type="ECO:0000256" key="2">
    <source>
        <dbReference type="SAM" id="SignalP"/>
    </source>
</evidence>
<keyword evidence="1" id="KW-1015">Disulfide bond</keyword>
<proteinExistence type="predicted"/>
<feature type="domain" description="NTR" evidence="3">
    <location>
        <begin position="19"/>
        <end position="148"/>
    </location>
</feature>
<dbReference type="EMBL" id="CAJFCV020000005">
    <property type="protein sequence ID" value="CAG9125897.1"/>
    <property type="molecule type" value="Genomic_DNA"/>
</dbReference>
<evidence type="ECO:0000313" key="4">
    <source>
        <dbReference type="EMBL" id="CAD5232834.1"/>
    </source>
</evidence>
<gene>
    <name evidence="4" type="ORF">BXYJ_LOCUS12925</name>
</gene>
<dbReference type="SUPFAM" id="SSF50242">
    <property type="entry name" value="TIMP-like"/>
    <property type="match status" value="1"/>
</dbReference>
<organism evidence="6 8">
    <name type="scientific">Bursaphelenchus xylophilus</name>
    <name type="common">Pinewood nematode worm</name>
    <name type="synonym">Aphelenchoides xylophilus</name>
    <dbReference type="NCBI Taxonomy" id="6326"/>
    <lineage>
        <taxon>Eukaryota</taxon>
        <taxon>Metazoa</taxon>
        <taxon>Ecdysozoa</taxon>
        <taxon>Nematoda</taxon>
        <taxon>Chromadorea</taxon>
        <taxon>Rhabditida</taxon>
        <taxon>Tylenchina</taxon>
        <taxon>Tylenchomorpha</taxon>
        <taxon>Aphelenchoidea</taxon>
        <taxon>Aphelenchoididae</taxon>
        <taxon>Bursaphelenchus</taxon>
    </lineage>
</organism>
<dbReference type="WBParaSite" id="BXY_1680200.1">
    <property type="protein sequence ID" value="BXY_1680200.1"/>
    <property type="gene ID" value="BXY_1680200"/>
</dbReference>
<dbReference type="SMR" id="A0A1I7SUS9"/>
<evidence type="ECO:0000313" key="8">
    <source>
        <dbReference type="WBParaSite" id="BXY_1680200.1"/>
    </source>
</evidence>
<accession>A0A1I7SUS9</accession>
<dbReference type="Proteomes" id="UP000095284">
    <property type="component" value="Unplaced"/>
</dbReference>
<evidence type="ECO:0000313" key="7">
    <source>
        <dbReference type="Proteomes" id="UP000659654"/>
    </source>
</evidence>
<evidence type="ECO:0000259" key="3">
    <source>
        <dbReference type="PROSITE" id="PS50189"/>
    </source>
</evidence>
<evidence type="ECO:0000256" key="1">
    <source>
        <dbReference type="ARBA" id="ARBA00023157"/>
    </source>
</evidence>
<name>A0A1I7SUS9_BURXY</name>